<dbReference type="EMBL" id="RYYR01000008">
    <property type="protein sequence ID" value="RUL54076.1"/>
    <property type="molecule type" value="Genomic_DNA"/>
</dbReference>
<evidence type="ECO:0000256" key="4">
    <source>
        <dbReference type="ARBA" id="ARBA00022989"/>
    </source>
</evidence>
<dbReference type="Gene3D" id="1.10.3730.20">
    <property type="match status" value="1"/>
</dbReference>
<dbReference type="PANTHER" id="PTHR32322:SF2">
    <property type="entry name" value="EAMA DOMAIN-CONTAINING PROTEIN"/>
    <property type="match status" value="1"/>
</dbReference>
<proteinExistence type="inferred from homology"/>
<keyword evidence="4 6" id="KW-1133">Transmembrane helix</keyword>
<comment type="subcellular location">
    <subcellularLocation>
        <location evidence="1">Endomembrane system</location>
        <topology evidence="1">Multi-pass membrane protein</topology>
    </subcellularLocation>
</comment>
<dbReference type="InterPro" id="IPR050638">
    <property type="entry name" value="AA-Vitamin_Transporters"/>
</dbReference>
<feature type="transmembrane region" description="Helical" evidence="6">
    <location>
        <begin position="106"/>
        <end position="122"/>
    </location>
</feature>
<dbReference type="SUPFAM" id="SSF103481">
    <property type="entry name" value="Multidrug resistance efflux transporter EmrE"/>
    <property type="match status" value="1"/>
</dbReference>
<feature type="transmembrane region" description="Helical" evidence="6">
    <location>
        <begin position="82"/>
        <end position="100"/>
    </location>
</feature>
<dbReference type="PANTHER" id="PTHR32322">
    <property type="entry name" value="INNER MEMBRANE TRANSPORTER"/>
    <property type="match status" value="1"/>
</dbReference>
<keyword evidence="5 6" id="KW-0472">Membrane</keyword>
<dbReference type="Pfam" id="PF00892">
    <property type="entry name" value="EamA"/>
    <property type="match status" value="1"/>
</dbReference>
<evidence type="ECO:0000256" key="2">
    <source>
        <dbReference type="ARBA" id="ARBA00007362"/>
    </source>
</evidence>
<evidence type="ECO:0000256" key="3">
    <source>
        <dbReference type="ARBA" id="ARBA00022692"/>
    </source>
</evidence>
<name>A0A3S0R732_9BACI</name>
<keyword evidence="9" id="KW-1185">Reference proteome</keyword>
<feature type="domain" description="EamA" evidence="7">
    <location>
        <begin position="2"/>
        <end position="120"/>
    </location>
</feature>
<dbReference type="AlphaFoldDB" id="A0A3S0R732"/>
<keyword evidence="3 6" id="KW-0812">Transmembrane</keyword>
<dbReference type="Proteomes" id="UP000287910">
    <property type="component" value="Unassembled WGS sequence"/>
</dbReference>
<evidence type="ECO:0000259" key="7">
    <source>
        <dbReference type="Pfam" id="PF00892"/>
    </source>
</evidence>
<dbReference type="GO" id="GO:0016020">
    <property type="term" value="C:membrane"/>
    <property type="evidence" value="ECO:0007669"/>
    <property type="project" value="UniProtKB-SubCell"/>
</dbReference>
<reference evidence="8 9" key="1">
    <citation type="submission" date="2018-12" db="EMBL/GenBank/DDBJ databases">
        <title>Lysinibacillus antri sp. nov., isolated from a cave soil.</title>
        <authorList>
            <person name="Narsing Rao M.P."/>
            <person name="Zhang H."/>
            <person name="Dong Z.-Y."/>
            <person name="Niu X.-K."/>
            <person name="Zhang K."/>
            <person name="Fang B.-Z."/>
            <person name="Kang Y.-Q."/>
            <person name="Xiao M."/>
            <person name="Li W.-J."/>
        </authorList>
    </citation>
    <scope>NUCLEOTIDE SEQUENCE [LARGE SCALE GENOMIC DNA]</scope>
    <source>
        <strain evidence="8 9">SYSU K30002</strain>
    </source>
</reference>
<feature type="transmembrane region" description="Helical" evidence="6">
    <location>
        <begin position="50"/>
        <end position="70"/>
    </location>
</feature>
<evidence type="ECO:0000313" key="8">
    <source>
        <dbReference type="EMBL" id="RUL54076.1"/>
    </source>
</evidence>
<gene>
    <name evidence="8" type="ORF">EK386_07885</name>
</gene>
<evidence type="ECO:0000256" key="1">
    <source>
        <dbReference type="ARBA" id="ARBA00004127"/>
    </source>
</evidence>
<accession>A0A3S0R732</accession>
<dbReference type="InterPro" id="IPR037185">
    <property type="entry name" value="EmrE-like"/>
</dbReference>
<evidence type="ECO:0000313" key="9">
    <source>
        <dbReference type="Proteomes" id="UP000287910"/>
    </source>
</evidence>
<organism evidence="8 9">
    <name type="scientific">Lysinibacillus antri</name>
    <dbReference type="NCBI Taxonomy" id="2498145"/>
    <lineage>
        <taxon>Bacteria</taxon>
        <taxon>Bacillati</taxon>
        <taxon>Bacillota</taxon>
        <taxon>Bacilli</taxon>
        <taxon>Bacillales</taxon>
        <taxon>Bacillaceae</taxon>
        <taxon>Lysinibacillus</taxon>
    </lineage>
</organism>
<sequence length="138" mass="14979">MYVFMVIFNKKAVTITGLENAMCQLVVSFLTVAIFVGLKQGFAVNLLEGNWIPILILGVVNTGIGCYFYFSSIGHLPVQSVSILGYLEPLSALIFSATILGEMLSFVQIVGAVLILGGAAYGEMFRARRKHRGAIDEN</sequence>
<comment type="similarity">
    <text evidence="2">Belongs to the EamA transporter family.</text>
</comment>
<protein>
    <submittedName>
        <fullName evidence="8">EamA family transporter</fullName>
    </submittedName>
</protein>
<feature type="transmembrane region" description="Helical" evidence="6">
    <location>
        <begin position="21"/>
        <end position="38"/>
    </location>
</feature>
<dbReference type="InterPro" id="IPR000620">
    <property type="entry name" value="EamA_dom"/>
</dbReference>
<evidence type="ECO:0000256" key="6">
    <source>
        <dbReference type="SAM" id="Phobius"/>
    </source>
</evidence>
<evidence type="ECO:0000256" key="5">
    <source>
        <dbReference type="ARBA" id="ARBA00023136"/>
    </source>
</evidence>
<comment type="caution">
    <text evidence="8">The sequence shown here is derived from an EMBL/GenBank/DDBJ whole genome shotgun (WGS) entry which is preliminary data.</text>
</comment>